<evidence type="ECO:0000256" key="1">
    <source>
        <dbReference type="SAM" id="MobiDB-lite"/>
    </source>
</evidence>
<sequence length="113" mass="12389">MGTFDEEEDDVSSTQIRVCSSVAMEPIWTSVVAVAGTLLGAFVTYPFQRLAAKRQTLRDERIAAYTAFAAARRPPARRCRGQGMVTSQVPAHFTSTKSARPDLASVRDVPAKW</sequence>
<keyword evidence="4" id="KW-1185">Reference proteome</keyword>
<feature type="compositionally biased region" description="Polar residues" evidence="1">
    <location>
        <begin position="84"/>
        <end position="98"/>
    </location>
</feature>
<name>A0A3Q9ES52_9ACTN</name>
<keyword evidence="2" id="KW-1133">Transmembrane helix</keyword>
<gene>
    <name evidence="3" type="ORF">EJ357_16235</name>
</gene>
<feature type="transmembrane region" description="Helical" evidence="2">
    <location>
        <begin position="27"/>
        <end position="47"/>
    </location>
</feature>
<evidence type="ECO:0000256" key="2">
    <source>
        <dbReference type="SAM" id="Phobius"/>
    </source>
</evidence>
<dbReference type="KEGG" id="scya:EJ357_16235"/>
<accession>A0A3Q9ES52</accession>
<proteinExistence type="predicted"/>
<evidence type="ECO:0008006" key="5">
    <source>
        <dbReference type="Google" id="ProtNLM"/>
    </source>
</evidence>
<keyword evidence="2" id="KW-0812">Transmembrane</keyword>
<evidence type="ECO:0000313" key="4">
    <source>
        <dbReference type="Proteomes" id="UP000280298"/>
    </source>
</evidence>
<dbReference type="EMBL" id="CP034539">
    <property type="protein sequence ID" value="AZQ34845.1"/>
    <property type="molecule type" value="Genomic_DNA"/>
</dbReference>
<organism evidence="3 4">
    <name type="scientific">Streptomyces cyaneochromogenes</name>
    <dbReference type="NCBI Taxonomy" id="2496836"/>
    <lineage>
        <taxon>Bacteria</taxon>
        <taxon>Bacillati</taxon>
        <taxon>Actinomycetota</taxon>
        <taxon>Actinomycetes</taxon>
        <taxon>Kitasatosporales</taxon>
        <taxon>Streptomycetaceae</taxon>
        <taxon>Streptomyces</taxon>
    </lineage>
</organism>
<evidence type="ECO:0000313" key="3">
    <source>
        <dbReference type="EMBL" id="AZQ34845.1"/>
    </source>
</evidence>
<feature type="region of interest" description="Disordered" evidence="1">
    <location>
        <begin position="82"/>
        <end position="113"/>
    </location>
</feature>
<reference evidence="3 4" key="1">
    <citation type="journal article" date="2019" name="Int. J. Syst. Evol. Microbiol.">
        <title>Streptomyces cyaneochromogenes sp. nov., a blue pigment-producing actinomycete from manganese-contaminated soil.</title>
        <authorList>
            <person name="Tang X."/>
            <person name="Zhao J."/>
            <person name="Li K."/>
            <person name="Chen Z."/>
            <person name="Sun Y."/>
            <person name="Gao J."/>
        </authorList>
    </citation>
    <scope>NUCLEOTIDE SEQUENCE [LARGE SCALE GENOMIC DNA]</scope>
    <source>
        <strain evidence="3 4">MK-45</strain>
    </source>
</reference>
<protein>
    <recommendedName>
        <fullName evidence="5">Transmembrane protein</fullName>
    </recommendedName>
</protein>
<dbReference type="Proteomes" id="UP000280298">
    <property type="component" value="Chromosome"/>
</dbReference>
<keyword evidence="2" id="KW-0472">Membrane</keyword>
<dbReference type="OrthoDB" id="4557493at2"/>
<dbReference type="AlphaFoldDB" id="A0A3Q9ES52"/>